<keyword evidence="6" id="KW-0735">Signal-anchor</keyword>
<evidence type="ECO:0000256" key="8">
    <source>
        <dbReference type="ARBA" id="ARBA00023034"/>
    </source>
</evidence>
<reference evidence="12" key="1">
    <citation type="submission" date="2017-02" db="UniProtKB">
        <authorList>
            <consortium name="WormBaseParasite"/>
        </authorList>
    </citation>
    <scope>IDENTIFICATION</scope>
</reference>
<dbReference type="WBParaSite" id="SMUV_0000199901-mRNA-1">
    <property type="protein sequence ID" value="SMUV_0000199901-mRNA-1"/>
    <property type="gene ID" value="SMUV_0000199901"/>
</dbReference>
<evidence type="ECO:0000256" key="1">
    <source>
        <dbReference type="ARBA" id="ARBA00004323"/>
    </source>
</evidence>
<dbReference type="GO" id="GO:0000139">
    <property type="term" value="C:Golgi membrane"/>
    <property type="evidence" value="ECO:0007669"/>
    <property type="project" value="UniProtKB-SubCell"/>
</dbReference>
<dbReference type="GO" id="GO:0016758">
    <property type="term" value="F:hexosyltransferase activity"/>
    <property type="evidence" value="ECO:0007669"/>
    <property type="project" value="InterPro"/>
</dbReference>
<evidence type="ECO:0000313" key="11">
    <source>
        <dbReference type="Proteomes" id="UP000046393"/>
    </source>
</evidence>
<dbReference type="EC" id="2.4.1.-" evidence="10"/>
<dbReference type="STRING" id="451379.A0A0N5ACW9"/>
<keyword evidence="7" id="KW-1133">Transmembrane helix</keyword>
<keyword evidence="4" id="KW-0808">Transferase</keyword>
<evidence type="ECO:0000256" key="6">
    <source>
        <dbReference type="ARBA" id="ARBA00022968"/>
    </source>
</evidence>
<evidence type="ECO:0000256" key="2">
    <source>
        <dbReference type="ARBA" id="ARBA00008661"/>
    </source>
</evidence>
<keyword evidence="11" id="KW-1185">Reference proteome</keyword>
<evidence type="ECO:0000313" key="12">
    <source>
        <dbReference type="WBParaSite" id="SMUV_0000199901-mRNA-1"/>
    </source>
</evidence>
<evidence type="ECO:0000256" key="5">
    <source>
        <dbReference type="ARBA" id="ARBA00022692"/>
    </source>
</evidence>
<dbReference type="PANTHER" id="PTHR11214">
    <property type="entry name" value="BETA-1,3-N-ACETYLGLUCOSAMINYLTRANSFERASE"/>
    <property type="match status" value="1"/>
</dbReference>
<accession>A0A0N5ACW9</accession>
<sequence length="213" mass="25182">LTNYTERSLLPFRLACYTESEFIRSPLNRDLQPRYTNFNQCIQHYFPGQRPPEHCYLKEKFNILVNVPLSEDVKQIVVVRNAPNERGYRNHIRRSWKSGFTSRNVPVIFFSGVANNQSAEFNDIIQVDFREAYFNLTLKMIIAYNYFLDKYPNIQRIIAINDDTIANVTSLLQIPTTDRAQIVGKVSRGYPRIIFWWVIWFVPSTMYPHICYP</sequence>
<dbReference type="Pfam" id="PF01762">
    <property type="entry name" value="Galactosyl_T"/>
    <property type="match status" value="1"/>
</dbReference>
<dbReference type="PANTHER" id="PTHR11214:SF378">
    <property type="entry name" value="BETA-1,3-GALACTOSYLTRANSFERASE 4"/>
    <property type="match status" value="1"/>
</dbReference>
<keyword evidence="9" id="KW-0472">Membrane</keyword>
<organism evidence="11 12">
    <name type="scientific">Syphacia muris</name>
    <dbReference type="NCBI Taxonomy" id="451379"/>
    <lineage>
        <taxon>Eukaryota</taxon>
        <taxon>Metazoa</taxon>
        <taxon>Ecdysozoa</taxon>
        <taxon>Nematoda</taxon>
        <taxon>Chromadorea</taxon>
        <taxon>Rhabditida</taxon>
        <taxon>Spirurina</taxon>
        <taxon>Oxyuridomorpha</taxon>
        <taxon>Oxyuroidea</taxon>
        <taxon>Oxyuridae</taxon>
        <taxon>Syphacia</taxon>
    </lineage>
</organism>
<comment type="similarity">
    <text evidence="2 10">Belongs to the glycosyltransferase 31 family.</text>
</comment>
<keyword evidence="5" id="KW-0812">Transmembrane</keyword>
<evidence type="ECO:0000256" key="3">
    <source>
        <dbReference type="ARBA" id="ARBA00022676"/>
    </source>
</evidence>
<comment type="subcellular location">
    <subcellularLocation>
        <location evidence="1 10">Golgi apparatus membrane</location>
        <topology evidence="1 10">Single-pass type II membrane protein</topology>
    </subcellularLocation>
</comment>
<dbReference type="AlphaFoldDB" id="A0A0N5ACW9"/>
<dbReference type="InterPro" id="IPR002659">
    <property type="entry name" value="Glyco_trans_31"/>
</dbReference>
<evidence type="ECO:0000256" key="7">
    <source>
        <dbReference type="ARBA" id="ARBA00022989"/>
    </source>
</evidence>
<dbReference type="Proteomes" id="UP000046393">
    <property type="component" value="Unplaced"/>
</dbReference>
<keyword evidence="3 10" id="KW-0328">Glycosyltransferase</keyword>
<evidence type="ECO:0000256" key="4">
    <source>
        <dbReference type="ARBA" id="ARBA00022679"/>
    </source>
</evidence>
<evidence type="ECO:0000256" key="10">
    <source>
        <dbReference type="RuleBase" id="RU363063"/>
    </source>
</evidence>
<proteinExistence type="inferred from homology"/>
<dbReference type="GO" id="GO:0006493">
    <property type="term" value="P:protein O-linked glycosylation"/>
    <property type="evidence" value="ECO:0007669"/>
    <property type="project" value="TreeGrafter"/>
</dbReference>
<name>A0A0N5ACW9_9BILA</name>
<keyword evidence="8 10" id="KW-0333">Golgi apparatus</keyword>
<evidence type="ECO:0000256" key="9">
    <source>
        <dbReference type="ARBA" id="ARBA00023136"/>
    </source>
</evidence>
<protein>
    <recommendedName>
        <fullName evidence="10">Hexosyltransferase</fullName>
        <ecNumber evidence="10">2.4.1.-</ecNumber>
    </recommendedName>
</protein>